<dbReference type="FunFam" id="2.70.70.10:FF:000006">
    <property type="entry name" value="M23 family peptidase"/>
    <property type="match status" value="1"/>
</dbReference>
<keyword evidence="3" id="KW-1185">Reference proteome</keyword>
<reference evidence="2 3" key="1">
    <citation type="submission" date="2019-02" db="EMBL/GenBank/DDBJ databases">
        <title>Genomic Encyclopedia of Type Strains, Phase IV (KMG-IV): sequencing the most valuable type-strain genomes for metagenomic binning, comparative biology and taxonomic classification.</title>
        <authorList>
            <person name="Goeker M."/>
        </authorList>
    </citation>
    <scope>NUCLEOTIDE SEQUENCE [LARGE SCALE GENOMIC DNA]</scope>
    <source>
        <strain evidence="2 3">DSM 105135</strain>
    </source>
</reference>
<comment type="caution">
    <text evidence="2">The sequence shown here is derived from an EMBL/GenBank/DDBJ whole genome shotgun (WGS) entry which is preliminary data.</text>
</comment>
<dbReference type="InterPro" id="IPR011055">
    <property type="entry name" value="Dup_hybrid_motif"/>
</dbReference>
<dbReference type="PANTHER" id="PTHR21666:SF291">
    <property type="entry name" value="STAGE II SPORULATION PROTEIN Q"/>
    <property type="match status" value="1"/>
</dbReference>
<dbReference type="AlphaFoldDB" id="A0A4Q7YFK0"/>
<dbReference type="EMBL" id="SHKX01000018">
    <property type="protein sequence ID" value="RZU35383.1"/>
    <property type="molecule type" value="Genomic_DNA"/>
</dbReference>
<dbReference type="InterPro" id="IPR050570">
    <property type="entry name" value="Cell_wall_metabolism_enzyme"/>
</dbReference>
<evidence type="ECO:0000313" key="3">
    <source>
        <dbReference type="Proteomes" id="UP000292423"/>
    </source>
</evidence>
<dbReference type="Pfam" id="PF01551">
    <property type="entry name" value="Peptidase_M23"/>
    <property type="match status" value="1"/>
</dbReference>
<dbReference type="InterPro" id="IPR016047">
    <property type="entry name" value="M23ase_b-sheet_dom"/>
</dbReference>
<dbReference type="Gene3D" id="2.70.70.10">
    <property type="entry name" value="Glucose Permease (Domain IIA)"/>
    <property type="match status" value="1"/>
</dbReference>
<feature type="domain" description="M23ase beta-sheet core" evidence="1">
    <location>
        <begin position="196"/>
        <end position="290"/>
    </location>
</feature>
<dbReference type="PANTHER" id="PTHR21666">
    <property type="entry name" value="PEPTIDASE-RELATED"/>
    <property type="match status" value="1"/>
</dbReference>
<dbReference type="RefSeq" id="WP_130415917.1">
    <property type="nucleotide sequence ID" value="NZ_SHKX01000018.1"/>
</dbReference>
<dbReference type="GO" id="GO:0004222">
    <property type="term" value="F:metalloendopeptidase activity"/>
    <property type="evidence" value="ECO:0007669"/>
    <property type="project" value="TreeGrafter"/>
</dbReference>
<dbReference type="CDD" id="cd12797">
    <property type="entry name" value="M23_peptidase"/>
    <property type="match status" value="1"/>
</dbReference>
<accession>A0A4Q7YFK0</accession>
<organism evidence="2 3">
    <name type="scientific">Fluviicoccus keumensis</name>
    <dbReference type="NCBI Taxonomy" id="1435465"/>
    <lineage>
        <taxon>Bacteria</taxon>
        <taxon>Pseudomonadati</taxon>
        <taxon>Pseudomonadota</taxon>
        <taxon>Gammaproteobacteria</taxon>
        <taxon>Moraxellales</taxon>
        <taxon>Moraxellaceae</taxon>
        <taxon>Fluviicoccus</taxon>
    </lineage>
</organism>
<name>A0A4Q7YFK0_9GAMM</name>
<sequence>MKFPSWRRYAIKPLTLRLTPAALGTFATVLAFLSLAGGAIGYAVGAHHTTTAAKPVIPAVAVAPAVARDQQIQVMNQRIAELQARMMRLDALGQHLAESANLKSGEFNFDPKGPSGGPLVQDLSVMGSHPDIRDRLQVLSSEIERRENQLQALDSVLAGKRLQDNRQYLGNLPVRQGTVTSTFGYRTDPFTGHAAFHPGMDFSGPEGTDIYAVAPGVVVYAGERTGYGNVVEIDHGNGYVTRYAHARSLLARVGDRVAKDQLIALMGNTGRSTGTHLHYEVLQNNRQIDPATFVHLALRK</sequence>
<evidence type="ECO:0000313" key="2">
    <source>
        <dbReference type="EMBL" id="RZU35383.1"/>
    </source>
</evidence>
<gene>
    <name evidence="2" type="ORF">EV700_3336</name>
</gene>
<dbReference type="SUPFAM" id="SSF51261">
    <property type="entry name" value="Duplicated hybrid motif"/>
    <property type="match status" value="1"/>
</dbReference>
<dbReference type="OrthoDB" id="9815245at2"/>
<protein>
    <submittedName>
        <fullName evidence="2">Peptidase M23-like protein</fullName>
    </submittedName>
</protein>
<dbReference type="Proteomes" id="UP000292423">
    <property type="component" value="Unassembled WGS sequence"/>
</dbReference>
<proteinExistence type="predicted"/>
<evidence type="ECO:0000259" key="1">
    <source>
        <dbReference type="Pfam" id="PF01551"/>
    </source>
</evidence>